<reference evidence="11 12" key="1">
    <citation type="journal article" date="2018" name="Gigascience">
        <title>Genomes of trombidid mites reveal novel predicted allergens and laterally-transferred genes associated with secondary metabolism.</title>
        <authorList>
            <person name="Dong X."/>
            <person name="Chaisiri K."/>
            <person name="Xia D."/>
            <person name="Armstrong S.D."/>
            <person name="Fang Y."/>
            <person name="Donnelly M.J."/>
            <person name="Kadowaki T."/>
            <person name="McGarry J.W."/>
            <person name="Darby A.C."/>
            <person name="Makepeace B.L."/>
        </authorList>
    </citation>
    <scope>NUCLEOTIDE SEQUENCE [LARGE SCALE GENOMIC DNA]</scope>
    <source>
        <strain evidence="11">UoL-UT</strain>
    </source>
</reference>
<keyword evidence="6" id="KW-0472">Membrane</keyword>
<keyword evidence="5" id="KW-1133">Transmembrane helix</keyword>
<keyword evidence="7 10" id="KW-1015">Disulfide bond</keyword>
<dbReference type="VEuPathDB" id="VectorBase:LDEU002532"/>
<evidence type="ECO:0000256" key="9">
    <source>
        <dbReference type="ARBA" id="ARBA00023180"/>
    </source>
</evidence>
<feature type="disulfide bond" evidence="10">
    <location>
        <begin position="12"/>
        <end position="30"/>
    </location>
</feature>
<protein>
    <submittedName>
        <fullName evidence="11">G-protein coupled receptor GRL101-like protein</fullName>
    </submittedName>
</protein>
<dbReference type="PRINTS" id="PR00261">
    <property type="entry name" value="LDLRECEPTOR"/>
</dbReference>
<keyword evidence="12" id="KW-1185">Reference proteome</keyword>
<proteinExistence type="predicted"/>
<evidence type="ECO:0000256" key="2">
    <source>
        <dbReference type="ARBA" id="ARBA00022692"/>
    </source>
</evidence>
<feature type="disulfide bond" evidence="10">
    <location>
        <begin position="293"/>
        <end position="305"/>
    </location>
</feature>
<dbReference type="InterPro" id="IPR036055">
    <property type="entry name" value="LDL_receptor-like_sf"/>
</dbReference>
<dbReference type="InterPro" id="IPR051221">
    <property type="entry name" value="LDLR-related"/>
</dbReference>
<feature type="disulfide bond" evidence="10">
    <location>
        <begin position="300"/>
        <end position="318"/>
    </location>
</feature>
<dbReference type="PROSITE" id="PS01209">
    <property type="entry name" value="LDLRA_1"/>
    <property type="match status" value="4"/>
</dbReference>
<evidence type="ECO:0000256" key="10">
    <source>
        <dbReference type="PROSITE-ProRule" id="PRU00124"/>
    </source>
</evidence>
<evidence type="ECO:0000256" key="8">
    <source>
        <dbReference type="ARBA" id="ARBA00023170"/>
    </source>
</evidence>
<evidence type="ECO:0000256" key="4">
    <source>
        <dbReference type="ARBA" id="ARBA00022737"/>
    </source>
</evidence>
<feature type="disulfide bond" evidence="10">
    <location>
        <begin position="5"/>
        <end position="17"/>
    </location>
</feature>
<evidence type="ECO:0000256" key="3">
    <source>
        <dbReference type="ARBA" id="ARBA00022729"/>
    </source>
</evidence>
<dbReference type="EMBL" id="NCKV01000881">
    <property type="protein sequence ID" value="RWS29509.1"/>
    <property type="molecule type" value="Genomic_DNA"/>
</dbReference>
<evidence type="ECO:0000313" key="12">
    <source>
        <dbReference type="Proteomes" id="UP000288716"/>
    </source>
</evidence>
<feature type="disulfide bond" evidence="10">
    <location>
        <begin position="234"/>
        <end position="249"/>
    </location>
</feature>
<feature type="disulfide bond" evidence="10">
    <location>
        <begin position="254"/>
        <end position="266"/>
    </location>
</feature>
<dbReference type="AlphaFoldDB" id="A0A443SPP8"/>
<feature type="disulfide bond" evidence="10">
    <location>
        <begin position="222"/>
        <end position="240"/>
    </location>
</feature>
<gene>
    <name evidence="11" type="ORF">B4U80_06204</name>
</gene>
<evidence type="ECO:0000313" key="11">
    <source>
        <dbReference type="EMBL" id="RWS29509.1"/>
    </source>
</evidence>
<comment type="caution">
    <text evidence="10">Lacks conserved residue(s) required for the propagation of feature annotation.</text>
</comment>
<comment type="subcellular location">
    <subcellularLocation>
        <location evidence="1">Membrane</location>
        <topology evidence="1">Single-pass membrane protein</topology>
    </subcellularLocation>
</comment>
<name>A0A443SPP8_9ACAR</name>
<feature type="disulfide bond" evidence="10">
    <location>
        <begin position="273"/>
        <end position="288"/>
    </location>
</feature>
<evidence type="ECO:0000256" key="6">
    <source>
        <dbReference type="ARBA" id="ARBA00023136"/>
    </source>
</evidence>
<dbReference type="STRING" id="299467.A0A443SPP8"/>
<accession>A0A443SPP8</accession>
<dbReference type="InterPro" id="IPR002172">
    <property type="entry name" value="LDrepeatLR_classA_rpt"/>
</dbReference>
<feature type="disulfide bond" evidence="10">
    <location>
        <begin position="312"/>
        <end position="327"/>
    </location>
</feature>
<dbReference type="GO" id="GO:0016324">
    <property type="term" value="C:apical plasma membrane"/>
    <property type="evidence" value="ECO:0007669"/>
    <property type="project" value="TreeGrafter"/>
</dbReference>
<dbReference type="InterPro" id="IPR023415">
    <property type="entry name" value="LDLR_class-A_CS"/>
</dbReference>
<dbReference type="Gene3D" id="4.10.400.10">
    <property type="entry name" value="Low-density Lipoprotein Receptor"/>
    <property type="match status" value="7"/>
</dbReference>
<dbReference type="Proteomes" id="UP000288716">
    <property type="component" value="Unassembled WGS sequence"/>
</dbReference>
<keyword evidence="2" id="KW-0812">Transmembrane</keyword>
<dbReference type="SUPFAM" id="SSF57424">
    <property type="entry name" value="LDL receptor-like module"/>
    <property type="match status" value="5"/>
</dbReference>
<keyword evidence="9" id="KW-0325">Glycoprotein</keyword>
<dbReference type="SMART" id="SM00192">
    <property type="entry name" value="LDLa"/>
    <property type="match status" value="7"/>
</dbReference>
<dbReference type="Pfam" id="PF00057">
    <property type="entry name" value="Ldl_recept_a"/>
    <property type="match status" value="5"/>
</dbReference>
<organism evidence="11 12">
    <name type="scientific">Leptotrombidium deliense</name>
    <dbReference type="NCBI Taxonomy" id="299467"/>
    <lineage>
        <taxon>Eukaryota</taxon>
        <taxon>Metazoa</taxon>
        <taxon>Ecdysozoa</taxon>
        <taxon>Arthropoda</taxon>
        <taxon>Chelicerata</taxon>
        <taxon>Arachnida</taxon>
        <taxon>Acari</taxon>
        <taxon>Acariformes</taxon>
        <taxon>Trombidiformes</taxon>
        <taxon>Prostigmata</taxon>
        <taxon>Anystina</taxon>
        <taxon>Parasitengona</taxon>
        <taxon>Trombiculoidea</taxon>
        <taxon>Trombiculidae</taxon>
        <taxon>Leptotrombidium</taxon>
    </lineage>
</organism>
<evidence type="ECO:0000256" key="1">
    <source>
        <dbReference type="ARBA" id="ARBA00004167"/>
    </source>
</evidence>
<feature type="disulfide bond" evidence="10">
    <location>
        <begin position="261"/>
        <end position="279"/>
    </location>
</feature>
<feature type="disulfide bond" evidence="10">
    <location>
        <begin position="24"/>
        <end position="39"/>
    </location>
</feature>
<comment type="caution">
    <text evidence="11">The sequence shown here is derived from an EMBL/GenBank/DDBJ whole genome shotgun (WGS) entry which is preliminary data.</text>
</comment>
<keyword evidence="8 11" id="KW-0675">Receptor</keyword>
<feature type="disulfide bond" evidence="10">
    <location>
        <begin position="51"/>
        <end position="69"/>
    </location>
</feature>
<dbReference type="OrthoDB" id="6515997at2759"/>
<dbReference type="CDD" id="cd00112">
    <property type="entry name" value="LDLa"/>
    <property type="match status" value="5"/>
</dbReference>
<keyword evidence="4" id="KW-0677">Repeat</keyword>
<dbReference type="FunFam" id="4.10.400.10:FF:000034">
    <property type="entry name" value="Low-density lipoprotein receptor-related protein 2"/>
    <property type="match status" value="1"/>
</dbReference>
<evidence type="ECO:0000256" key="5">
    <source>
        <dbReference type="ARBA" id="ARBA00022989"/>
    </source>
</evidence>
<dbReference type="GO" id="GO:0042562">
    <property type="term" value="F:hormone binding"/>
    <property type="evidence" value="ECO:0007669"/>
    <property type="project" value="TreeGrafter"/>
</dbReference>
<feature type="disulfide bond" evidence="10">
    <location>
        <begin position="63"/>
        <end position="78"/>
    </location>
</feature>
<keyword evidence="3" id="KW-0732">Signal</keyword>
<dbReference type="GO" id="GO:0043235">
    <property type="term" value="C:receptor complex"/>
    <property type="evidence" value="ECO:0007669"/>
    <property type="project" value="TreeGrafter"/>
</dbReference>
<dbReference type="GO" id="GO:0006898">
    <property type="term" value="P:receptor-mediated endocytosis"/>
    <property type="evidence" value="ECO:0007669"/>
    <property type="project" value="TreeGrafter"/>
</dbReference>
<dbReference type="PANTHER" id="PTHR22722">
    <property type="entry name" value="LOW-DENSITY LIPOPROTEIN RECEPTOR-RELATED PROTEIN 2-RELATED"/>
    <property type="match status" value="1"/>
</dbReference>
<sequence>MFLVCPSSHFKCDNYFCVPNEKVCDFVDDCGDFSDEKSCIPRRCWYKEFTCKNGECISFANVCNGIKDCVDGSDEIECDPKLILHFVECNDGSKVHISLWCDNWTDCSDNHLDELNCNAKTVHQMSTCVKIVDAFQDHTSAMDTVTVFLNVKMKRCTYEIQNGITVCANKYSIQCYDLYRCIDRKYICDGREDCAAGNRYSTDELGCGKNRKQCNETKGFWCSEGRCIPLTLRCNHIRDCLNGEDEINCGFNNCQVDYFKCNSGECIEKHKYCDSVAHCFDKSDETNCVDYKCPFDHFKCNTGQCIPKQWLCDFRRDCPQAEDELNCGSYSQQFVEKMIFNVLMVNVFHSTSIAILMETVGMDALIEVISLTGNVRIRNSNAKIAFA</sequence>
<evidence type="ECO:0000256" key="7">
    <source>
        <dbReference type="ARBA" id="ARBA00023157"/>
    </source>
</evidence>
<dbReference type="PROSITE" id="PS50068">
    <property type="entry name" value="LDLRA_2"/>
    <property type="match status" value="6"/>
</dbReference>
<feature type="disulfide bond" evidence="10">
    <location>
        <begin position="44"/>
        <end position="56"/>
    </location>
</feature>